<protein>
    <submittedName>
        <fullName evidence="1">Uncharacterized protein</fullName>
    </submittedName>
</protein>
<sequence>MSLLLISNWCYPYFAMNILISNLVPEVANNLSSILPSPTLNFWAYFLTAQHSNSNTSSKKLLSIYGCT</sequence>
<accession>A0A2P2L7C2</accession>
<name>A0A2P2L7C2_RHIMU</name>
<dbReference type="AlphaFoldDB" id="A0A2P2L7C2"/>
<evidence type="ECO:0000313" key="1">
    <source>
        <dbReference type="EMBL" id="MBX13862.1"/>
    </source>
</evidence>
<proteinExistence type="predicted"/>
<dbReference type="EMBL" id="GGEC01033378">
    <property type="protein sequence ID" value="MBX13862.1"/>
    <property type="molecule type" value="Transcribed_RNA"/>
</dbReference>
<organism evidence="1">
    <name type="scientific">Rhizophora mucronata</name>
    <name type="common">Asiatic mangrove</name>
    <dbReference type="NCBI Taxonomy" id="61149"/>
    <lineage>
        <taxon>Eukaryota</taxon>
        <taxon>Viridiplantae</taxon>
        <taxon>Streptophyta</taxon>
        <taxon>Embryophyta</taxon>
        <taxon>Tracheophyta</taxon>
        <taxon>Spermatophyta</taxon>
        <taxon>Magnoliopsida</taxon>
        <taxon>eudicotyledons</taxon>
        <taxon>Gunneridae</taxon>
        <taxon>Pentapetalae</taxon>
        <taxon>rosids</taxon>
        <taxon>fabids</taxon>
        <taxon>Malpighiales</taxon>
        <taxon>Rhizophoraceae</taxon>
        <taxon>Rhizophora</taxon>
    </lineage>
</organism>
<reference evidence="1" key="1">
    <citation type="submission" date="2018-02" db="EMBL/GenBank/DDBJ databases">
        <title>Rhizophora mucronata_Transcriptome.</title>
        <authorList>
            <person name="Meera S.P."/>
            <person name="Sreeshan A."/>
            <person name="Augustine A."/>
        </authorList>
    </citation>
    <scope>NUCLEOTIDE SEQUENCE</scope>
    <source>
        <tissue evidence="1">Leaf</tissue>
    </source>
</reference>